<dbReference type="EMBL" id="QUNI01000002">
    <property type="protein sequence ID" value="REH00846.1"/>
    <property type="molecule type" value="Genomic_DNA"/>
</dbReference>
<dbReference type="OrthoDB" id="1365652at2"/>
<protein>
    <submittedName>
        <fullName evidence="2">Uncharacterized protein</fullName>
    </submittedName>
</protein>
<evidence type="ECO:0000313" key="3">
    <source>
        <dbReference type="Proteomes" id="UP000257136"/>
    </source>
</evidence>
<sequence length="79" mass="9173">MKNKKISLLNILIDFFASLYDLVIDFFASLYDIVYNSISFLGEYVKWLTTIRVKSSDFRTPAKESIPVQNQNPFEAMGR</sequence>
<dbReference type="Proteomes" id="UP000257136">
    <property type="component" value="Unassembled WGS sequence"/>
</dbReference>
<feature type="transmembrane region" description="Helical" evidence="1">
    <location>
        <begin position="12"/>
        <end position="31"/>
    </location>
</feature>
<organism evidence="2 3">
    <name type="scientific">Flavobacterium aquicola</name>
    <dbReference type="NCBI Taxonomy" id="1682742"/>
    <lineage>
        <taxon>Bacteria</taxon>
        <taxon>Pseudomonadati</taxon>
        <taxon>Bacteroidota</taxon>
        <taxon>Flavobacteriia</taxon>
        <taxon>Flavobacteriales</taxon>
        <taxon>Flavobacteriaceae</taxon>
        <taxon>Flavobacterium</taxon>
    </lineage>
</organism>
<reference evidence="2 3" key="1">
    <citation type="submission" date="2018-08" db="EMBL/GenBank/DDBJ databases">
        <title>Genomic Encyclopedia of Archaeal and Bacterial Type Strains, Phase II (KMG-II): from individual species to whole genera.</title>
        <authorList>
            <person name="Goeker M."/>
        </authorList>
    </citation>
    <scope>NUCLEOTIDE SEQUENCE [LARGE SCALE GENOMIC DNA]</scope>
    <source>
        <strain evidence="2 3">DSM 100880</strain>
    </source>
</reference>
<comment type="caution">
    <text evidence="2">The sequence shown here is derived from an EMBL/GenBank/DDBJ whole genome shotgun (WGS) entry which is preliminary data.</text>
</comment>
<keyword evidence="3" id="KW-1185">Reference proteome</keyword>
<keyword evidence="1" id="KW-0472">Membrane</keyword>
<dbReference type="AlphaFoldDB" id="A0A3E0ERV0"/>
<proteinExistence type="predicted"/>
<evidence type="ECO:0000313" key="2">
    <source>
        <dbReference type="EMBL" id="REH00846.1"/>
    </source>
</evidence>
<name>A0A3E0ERV0_9FLAO</name>
<accession>A0A3E0ERV0</accession>
<dbReference type="RefSeq" id="WP_115810275.1">
    <property type="nucleotide sequence ID" value="NZ_QUNI01000002.1"/>
</dbReference>
<evidence type="ECO:0000256" key="1">
    <source>
        <dbReference type="SAM" id="Phobius"/>
    </source>
</evidence>
<keyword evidence="1" id="KW-0812">Transmembrane</keyword>
<gene>
    <name evidence="2" type="ORF">C8P67_10294</name>
</gene>
<keyword evidence="1" id="KW-1133">Transmembrane helix</keyword>